<sequence>MLRPLLIAVGSISLALGVVGIVLPLVPTTPFLLLAAACFARSSGRLHDYLVGHRVLGTYISNYYEKAMTRKDKARTLTVLWVGIGLSVWLIGEPIPAIILPLIALAVTIHILRLSPRG</sequence>
<feature type="transmembrane region" description="Helical" evidence="1">
    <location>
        <begin position="98"/>
        <end position="115"/>
    </location>
</feature>
<gene>
    <name evidence="2" type="ORF">QP029_03715</name>
</gene>
<dbReference type="PIRSF" id="PIRSF016789">
    <property type="entry name" value="DUF454"/>
    <property type="match status" value="1"/>
</dbReference>
<keyword evidence="1" id="KW-0812">Transmembrane</keyword>
<evidence type="ECO:0000256" key="1">
    <source>
        <dbReference type="SAM" id="Phobius"/>
    </source>
</evidence>
<keyword evidence="1" id="KW-1133">Transmembrane helix</keyword>
<dbReference type="EMBL" id="CP126970">
    <property type="protein sequence ID" value="WIM70939.1"/>
    <property type="molecule type" value="Genomic_DNA"/>
</dbReference>
<dbReference type="RefSeq" id="WP_284875519.1">
    <property type="nucleotide sequence ID" value="NZ_CP126970.1"/>
</dbReference>
<dbReference type="Proteomes" id="UP001238805">
    <property type="component" value="Chromosome"/>
</dbReference>
<accession>A0ABY8VRZ8</accession>
<dbReference type="PANTHER" id="PTHR35813:SF1">
    <property type="entry name" value="INNER MEMBRANE PROTEIN YBAN"/>
    <property type="match status" value="1"/>
</dbReference>
<dbReference type="Pfam" id="PF04304">
    <property type="entry name" value="DUF454"/>
    <property type="match status" value="1"/>
</dbReference>
<evidence type="ECO:0000313" key="2">
    <source>
        <dbReference type="EMBL" id="WIM70939.1"/>
    </source>
</evidence>
<dbReference type="PANTHER" id="PTHR35813">
    <property type="entry name" value="INNER MEMBRANE PROTEIN YBAN"/>
    <property type="match status" value="1"/>
</dbReference>
<protein>
    <submittedName>
        <fullName evidence="2">YbaN family protein</fullName>
    </submittedName>
</protein>
<feature type="transmembrane region" description="Helical" evidence="1">
    <location>
        <begin position="6"/>
        <end position="39"/>
    </location>
</feature>
<proteinExistence type="predicted"/>
<evidence type="ECO:0000313" key="3">
    <source>
        <dbReference type="Proteomes" id="UP001238805"/>
    </source>
</evidence>
<keyword evidence="1" id="KW-0472">Membrane</keyword>
<name>A0ABY8VRZ8_9CORY</name>
<feature type="transmembrane region" description="Helical" evidence="1">
    <location>
        <begin position="74"/>
        <end position="92"/>
    </location>
</feature>
<organism evidence="2 3">
    <name type="scientific">Corynebacterium suedekumii</name>
    <dbReference type="NCBI Taxonomy" id="3049801"/>
    <lineage>
        <taxon>Bacteria</taxon>
        <taxon>Bacillati</taxon>
        <taxon>Actinomycetota</taxon>
        <taxon>Actinomycetes</taxon>
        <taxon>Mycobacteriales</taxon>
        <taxon>Corynebacteriaceae</taxon>
        <taxon>Corynebacterium</taxon>
    </lineage>
</organism>
<keyword evidence="3" id="KW-1185">Reference proteome</keyword>
<reference evidence="2 3" key="1">
    <citation type="submission" date="2023-05" db="EMBL/GenBank/DDBJ databases">
        <title>Corynebacterium suedekumii sp. nov. and Corynebacterium breve sp. nov. isolated from raw cow's milk.</title>
        <authorList>
            <person name="Baer M.K."/>
            <person name="Mehl L."/>
            <person name="Hellmuth R."/>
            <person name="Marke G."/>
            <person name="Lipski A."/>
        </authorList>
    </citation>
    <scope>NUCLEOTIDE SEQUENCE [LARGE SCALE GENOMIC DNA]</scope>
    <source>
        <strain evidence="2 3">LM112</strain>
    </source>
</reference>
<dbReference type="InterPro" id="IPR007401">
    <property type="entry name" value="DUF454"/>
</dbReference>